<dbReference type="Proteomes" id="UP000257109">
    <property type="component" value="Unassembled WGS sequence"/>
</dbReference>
<dbReference type="PANTHER" id="PTHR48475">
    <property type="entry name" value="RIBONUCLEASE H"/>
    <property type="match status" value="1"/>
</dbReference>
<dbReference type="SUPFAM" id="SSF56672">
    <property type="entry name" value="DNA/RNA polymerases"/>
    <property type="match status" value="1"/>
</dbReference>
<reference evidence="2" key="1">
    <citation type="submission" date="2018-05" db="EMBL/GenBank/DDBJ databases">
        <title>Draft genome of Mucuna pruriens seed.</title>
        <authorList>
            <person name="Nnadi N.E."/>
            <person name="Vos R."/>
            <person name="Hasami M.H."/>
            <person name="Devisetty U.K."/>
            <person name="Aguiy J.C."/>
        </authorList>
    </citation>
    <scope>NUCLEOTIDE SEQUENCE [LARGE SCALE GENOMIC DNA]</scope>
    <source>
        <strain evidence="2">JCA_2017</strain>
    </source>
</reference>
<evidence type="ECO:0000313" key="2">
    <source>
        <dbReference type="EMBL" id="RDX82476.1"/>
    </source>
</evidence>
<accession>A0A371FVY4</accession>
<protein>
    <recommendedName>
        <fullName evidence="1">RNase H type-1 domain-containing protein</fullName>
    </recommendedName>
</protein>
<evidence type="ECO:0000259" key="1">
    <source>
        <dbReference type="Pfam" id="PF13456"/>
    </source>
</evidence>
<dbReference type="Gene3D" id="3.30.420.10">
    <property type="entry name" value="Ribonuclease H-like superfamily/Ribonuclease H"/>
    <property type="match status" value="1"/>
</dbReference>
<feature type="domain" description="RNase H type-1" evidence="1">
    <location>
        <begin position="128"/>
        <end position="222"/>
    </location>
</feature>
<dbReference type="Gene3D" id="3.30.70.270">
    <property type="match status" value="1"/>
</dbReference>
<keyword evidence="3" id="KW-1185">Reference proteome</keyword>
<proteinExistence type="predicted"/>
<dbReference type="Pfam" id="PF13456">
    <property type="entry name" value="RVT_3"/>
    <property type="match status" value="1"/>
</dbReference>
<dbReference type="EMBL" id="QJKJ01007631">
    <property type="protein sequence ID" value="RDX82476.1"/>
    <property type="molecule type" value="Genomic_DNA"/>
</dbReference>
<dbReference type="GO" id="GO:0004523">
    <property type="term" value="F:RNA-DNA hybrid ribonuclease activity"/>
    <property type="evidence" value="ECO:0007669"/>
    <property type="project" value="InterPro"/>
</dbReference>
<dbReference type="OrthoDB" id="115595at2759"/>
<dbReference type="GO" id="GO:0003676">
    <property type="term" value="F:nucleic acid binding"/>
    <property type="evidence" value="ECO:0007669"/>
    <property type="project" value="InterPro"/>
</dbReference>
<dbReference type="AlphaFoldDB" id="A0A371FVY4"/>
<feature type="non-terminal residue" evidence="2">
    <location>
        <position position="1"/>
    </location>
</feature>
<name>A0A371FVY4_MUCPR</name>
<gene>
    <name evidence="2" type="ORF">CR513_36715</name>
</gene>
<evidence type="ECO:0000313" key="3">
    <source>
        <dbReference type="Proteomes" id="UP000257109"/>
    </source>
</evidence>
<dbReference type="InterPro" id="IPR036397">
    <property type="entry name" value="RNaseH_sf"/>
</dbReference>
<dbReference type="InterPro" id="IPR043128">
    <property type="entry name" value="Rev_trsase/Diguanyl_cyclase"/>
</dbReference>
<dbReference type="PANTHER" id="PTHR48475:SF1">
    <property type="entry name" value="RNASE H TYPE-1 DOMAIN-CONTAINING PROTEIN"/>
    <property type="match status" value="1"/>
</dbReference>
<comment type="caution">
    <text evidence="2">The sequence shown here is derived from an EMBL/GenBank/DDBJ whole genome shotgun (WGS) entry which is preliminary data.</text>
</comment>
<sequence>MPEQYVEDLRKLFDRLRKYKLRLNSAKYTFDVKSGKLLGFIVNERGIEVDPNKIRAIREMPALRTESESKGHKKECPAEHLAHHPISDYQPLLHEFSDEHIMIVAKTESKLSKWKMWLDRASNLLGNGIGAILALPKGQCFPFLTRLGFDCTNNMTEYEACAMGIMMALEHQVKKLKFFRDLALVIYQLRGEWETLDTKLIPYYNHVKEMSELFNKITSHHVL</sequence>
<dbReference type="InterPro" id="IPR043502">
    <property type="entry name" value="DNA/RNA_pol_sf"/>
</dbReference>
<dbReference type="InterPro" id="IPR002156">
    <property type="entry name" value="RNaseH_domain"/>
</dbReference>
<organism evidence="2 3">
    <name type="scientific">Mucuna pruriens</name>
    <name type="common">Velvet bean</name>
    <name type="synonym">Dolichos pruriens</name>
    <dbReference type="NCBI Taxonomy" id="157652"/>
    <lineage>
        <taxon>Eukaryota</taxon>
        <taxon>Viridiplantae</taxon>
        <taxon>Streptophyta</taxon>
        <taxon>Embryophyta</taxon>
        <taxon>Tracheophyta</taxon>
        <taxon>Spermatophyta</taxon>
        <taxon>Magnoliopsida</taxon>
        <taxon>eudicotyledons</taxon>
        <taxon>Gunneridae</taxon>
        <taxon>Pentapetalae</taxon>
        <taxon>rosids</taxon>
        <taxon>fabids</taxon>
        <taxon>Fabales</taxon>
        <taxon>Fabaceae</taxon>
        <taxon>Papilionoideae</taxon>
        <taxon>50 kb inversion clade</taxon>
        <taxon>NPAAA clade</taxon>
        <taxon>indigoferoid/millettioid clade</taxon>
        <taxon>Phaseoleae</taxon>
        <taxon>Mucuna</taxon>
    </lineage>
</organism>